<dbReference type="InterPro" id="IPR050469">
    <property type="entry name" value="Diguanylate_Cyclase"/>
</dbReference>
<keyword evidence="3" id="KW-1185">Reference proteome</keyword>
<proteinExistence type="predicted"/>
<dbReference type="InterPro" id="IPR029787">
    <property type="entry name" value="Nucleotide_cyclase"/>
</dbReference>
<dbReference type="InterPro" id="IPR011990">
    <property type="entry name" value="TPR-like_helical_dom_sf"/>
</dbReference>
<dbReference type="GO" id="GO:1902201">
    <property type="term" value="P:negative regulation of bacterial-type flagellum-dependent cell motility"/>
    <property type="evidence" value="ECO:0007669"/>
    <property type="project" value="TreeGrafter"/>
</dbReference>
<evidence type="ECO:0000313" key="3">
    <source>
        <dbReference type="Proteomes" id="UP000293764"/>
    </source>
</evidence>
<dbReference type="GO" id="GO:0043709">
    <property type="term" value="P:cell adhesion involved in single-species biofilm formation"/>
    <property type="evidence" value="ECO:0007669"/>
    <property type="project" value="TreeGrafter"/>
</dbReference>
<dbReference type="PANTHER" id="PTHR45138">
    <property type="entry name" value="REGULATORY COMPONENTS OF SENSORY TRANSDUCTION SYSTEM"/>
    <property type="match status" value="1"/>
</dbReference>
<dbReference type="PROSITE" id="PS50887">
    <property type="entry name" value="GGDEF"/>
    <property type="match status" value="1"/>
</dbReference>
<dbReference type="SMART" id="SM00267">
    <property type="entry name" value="GGDEF"/>
    <property type="match status" value="1"/>
</dbReference>
<dbReference type="CDD" id="cd01949">
    <property type="entry name" value="GGDEF"/>
    <property type="match status" value="1"/>
</dbReference>
<name>A0A4Q5N542_9MICO</name>
<protein>
    <submittedName>
        <fullName evidence="2">GGDEF domain-containing protein</fullName>
    </submittedName>
</protein>
<dbReference type="AlphaFoldDB" id="A0A4Q5N542"/>
<accession>A0A4Q5N542</accession>
<evidence type="ECO:0000313" key="2">
    <source>
        <dbReference type="EMBL" id="RYV52573.1"/>
    </source>
</evidence>
<dbReference type="InterPro" id="IPR043128">
    <property type="entry name" value="Rev_trsase/Diguanyl_cyclase"/>
</dbReference>
<dbReference type="Gene3D" id="3.30.70.270">
    <property type="match status" value="1"/>
</dbReference>
<dbReference type="SUPFAM" id="SSF55073">
    <property type="entry name" value="Nucleotide cyclase"/>
    <property type="match status" value="1"/>
</dbReference>
<feature type="domain" description="GGDEF" evidence="1">
    <location>
        <begin position="433"/>
        <end position="569"/>
    </location>
</feature>
<gene>
    <name evidence="2" type="ORF">EUA98_02390</name>
</gene>
<dbReference type="EMBL" id="SDWW01000004">
    <property type="protein sequence ID" value="RYV52573.1"/>
    <property type="molecule type" value="Genomic_DNA"/>
</dbReference>
<comment type="caution">
    <text evidence="2">The sequence shown here is derived from an EMBL/GenBank/DDBJ whole genome shotgun (WGS) entry which is preliminary data.</text>
</comment>
<sequence>MTVVPGLDVHQVGIEARTPHPKASVVDGPGVMGASGQGATDRHAVVLVGEFGVYDALSDVAHSAYQDGDTPGAILMCRALETLAVAVGDAQTLRYALYIRGLAANELGRGDEASDCAEQLLVLARDDLRTYWQAKALALKANAHSGRGDSAGALDLLARASVMLGVLDGRDYNQVSASGAIALALRRVDLFEASDKQLRQMIGLLRPWDAITMVADSLHTVAEWGLALQVIGDTAAAAQQFVVCASRAAWLRRLVTQTGRCAFDTFAVTGEVFAATMLGETQIALDVIPQLLTRDELRTERVERLLAHFALATALVEVGRFDEAQDHLLKLREIAVDERRTTWMTIADAALMRMYVRQFGDHPAVSRSFAMYQRLAVSQWSEREARFDNLQSRVRVHRLIEEGAQITELSRQDALTGASNRRVLADVLDGPLVPVSAVFVDVDNFKWVNDSFSHVVGDQVLVRLVELLRTASRSEDRIVRYGGDEFLVLLDPVTTGSVVAAERVALGLANRILHVVRSHDWAVLCAGLAITVSVGVVSSVDPADLLTSVSAALHEAKESGRDRLVVGDPRL</sequence>
<dbReference type="NCBIfam" id="TIGR00254">
    <property type="entry name" value="GGDEF"/>
    <property type="match status" value="1"/>
</dbReference>
<dbReference type="GO" id="GO:0005886">
    <property type="term" value="C:plasma membrane"/>
    <property type="evidence" value="ECO:0007669"/>
    <property type="project" value="TreeGrafter"/>
</dbReference>
<reference evidence="2 3" key="1">
    <citation type="submission" date="2019-01" db="EMBL/GenBank/DDBJ databases">
        <title>Novel species of Cellulomonas.</title>
        <authorList>
            <person name="Liu Q."/>
            <person name="Xin Y.-H."/>
        </authorList>
    </citation>
    <scope>NUCLEOTIDE SEQUENCE [LARGE SCALE GENOMIC DNA]</scope>
    <source>
        <strain evidence="2 3">HLT2-17</strain>
    </source>
</reference>
<dbReference type="InterPro" id="IPR000160">
    <property type="entry name" value="GGDEF_dom"/>
</dbReference>
<dbReference type="PANTHER" id="PTHR45138:SF9">
    <property type="entry name" value="DIGUANYLATE CYCLASE DGCM-RELATED"/>
    <property type="match status" value="1"/>
</dbReference>
<dbReference type="Gene3D" id="1.25.40.10">
    <property type="entry name" value="Tetratricopeptide repeat domain"/>
    <property type="match status" value="1"/>
</dbReference>
<organism evidence="2 3">
    <name type="scientific">Pengzhenrongella frigida</name>
    <dbReference type="NCBI Taxonomy" id="1259133"/>
    <lineage>
        <taxon>Bacteria</taxon>
        <taxon>Bacillati</taxon>
        <taxon>Actinomycetota</taxon>
        <taxon>Actinomycetes</taxon>
        <taxon>Micrococcales</taxon>
        <taxon>Pengzhenrongella</taxon>
    </lineage>
</organism>
<dbReference type="GO" id="GO:0052621">
    <property type="term" value="F:diguanylate cyclase activity"/>
    <property type="evidence" value="ECO:0007669"/>
    <property type="project" value="TreeGrafter"/>
</dbReference>
<dbReference type="RefSeq" id="WP_130101067.1">
    <property type="nucleotide sequence ID" value="NZ_SDWW01000004.1"/>
</dbReference>
<dbReference type="Proteomes" id="UP000293764">
    <property type="component" value="Unassembled WGS sequence"/>
</dbReference>
<dbReference type="OrthoDB" id="23692at2"/>
<dbReference type="SUPFAM" id="SSF48452">
    <property type="entry name" value="TPR-like"/>
    <property type="match status" value="1"/>
</dbReference>
<dbReference type="Pfam" id="PF00990">
    <property type="entry name" value="GGDEF"/>
    <property type="match status" value="1"/>
</dbReference>
<evidence type="ECO:0000259" key="1">
    <source>
        <dbReference type="PROSITE" id="PS50887"/>
    </source>
</evidence>